<gene>
    <name evidence="1" type="primary">RIF1</name>
    <name evidence="1" type="ORF">H4R21_003434</name>
</gene>
<keyword evidence="1" id="KW-0238">DNA-binding</keyword>
<evidence type="ECO:0000313" key="1">
    <source>
        <dbReference type="EMBL" id="KAJ2799768.1"/>
    </source>
</evidence>
<dbReference type="Proteomes" id="UP001140087">
    <property type="component" value="Unassembled WGS sequence"/>
</dbReference>
<proteinExistence type="predicted"/>
<accession>A0ACC1L2S6</accession>
<comment type="caution">
    <text evidence="1">The sequence shown here is derived from an EMBL/GenBank/DDBJ whole genome shotgun (WGS) entry which is preliminary data.</text>
</comment>
<feature type="non-terminal residue" evidence="1">
    <location>
        <position position="1"/>
    </location>
</feature>
<protein>
    <submittedName>
        <fullName evidence="1">DNA-binding protein rif1</fullName>
    </submittedName>
</protein>
<dbReference type="EMBL" id="JANBUN010001082">
    <property type="protein sequence ID" value="KAJ2799768.1"/>
    <property type="molecule type" value="Genomic_DNA"/>
</dbReference>
<sequence length="1134" mass="118122">RHSGAAQTDQLPSSDIDLAAGADPLDAQLSSPLHAAVGNGGIERLAGGRLLFAGEAAAASNVPFEEAFAQTVAGLRRATGADDALPRLYNGLCGLIAKNAQQAGAAAELALELLDCIQRDIADPATPKQTALAATKCLGCALHIEGIGAAAAAADRLCGPLEAMAGMVQRQAAPDKGVCQAAVWCAGMVRAPAAALKPAVAGLVQLCVAVMARFGTSTTAQFECLAALEALLRRAPGATRQAYRLWLFPVLDLVASPIAGVRAKAGGIMRQNIPWVAADAHGPDMDGPVRDFLATRLDPMLAAAARLLGHGEHVLVARIWGLVIAVCARHCRGRLNDLLRVIQECFNSPSAEVLIAALMQWRCVIYAFVLESRLHLHKCVQLVLTPIAKILEMPGADVDVRLACVRCWATLVYALGEEIGSHIDIIARVVALVADDARADVRAVVARVLASLFNKFALAESSVAQFVIPRMVIGTTTLAASDGKSLSDTHGPFSSESSYGADHTVVLCKYVTGLGASSPTVPVVADTAVKFIHRYLLAERRAAEDCGPSADPQDPQRRHRSFAGLCKALAAAIAALAAAQQRQLTTAITRVFVSTLAPPGARDPALDSGYVCGYDRSPHALLYAALADGLGDGLRLARLDAPELLLGTECDPAGAAADPARAALLPPDQAFAPTCLGALACRHALWMGLQARALASCGPEDRRDVVVEAAARLVRELLPGEPELRAGREGTADDALAAVAMGSLLDIEGLPHAVQSALAQMFDRATAAMRASPPSPHTPLVLSAALFSGTGSGDPDLLKARERAVSCLGAAAADSGGFWQGVFHLLADRVLDDPRPLGACEPRLVAALCSGCEPKAHGSQDAAYCLGLATVALGLAFGAPAADAGEAVRELARAVRRELDGAATGTPQQLLSWVLLPLVRDAAERAASSHPGEDVDIARRSMAAFVASAVRGSAADPESESAREVVAAAERLLRACSVRRAAEDVAAAEPSLPLPLECAQPAVAPDTPAGETPADPRGIRKHKQSPVSSDQEDDSGDDDDGRAAAAELAQTPQRRRRKKRAKRRAPVSRASSPSGLEDAAPDRLLEAVDHLEAALQAAAPCSVRRLLAVQARISDVQQRLCEAMRQGLEPARDG</sequence>
<reference evidence="1" key="1">
    <citation type="submission" date="2022-07" db="EMBL/GenBank/DDBJ databases">
        <title>Phylogenomic reconstructions and comparative analyses of Kickxellomycotina fungi.</title>
        <authorList>
            <person name="Reynolds N.K."/>
            <person name="Stajich J.E."/>
            <person name="Barry K."/>
            <person name="Grigoriev I.V."/>
            <person name="Crous P."/>
            <person name="Smith M.E."/>
        </authorList>
    </citation>
    <scope>NUCLEOTIDE SEQUENCE</scope>
    <source>
        <strain evidence="1">BCRC 34780</strain>
    </source>
</reference>
<name>A0ACC1L2S6_9FUNG</name>
<evidence type="ECO:0000313" key="2">
    <source>
        <dbReference type="Proteomes" id="UP001140087"/>
    </source>
</evidence>
<keyword evidence="2" id="KW-1185">Reference proteome</keyword>
<organism evidence="1 2">
    <name type="scientific">Coemansia helicoidea</name>
    <dbReference type="NCBI Taxonomy" id="1286919"/>
    <lineage>
        <taxon>Eukaryota</taxon>
        <taxon>Fungi</taxon>
        <taxon>Fungi incertae sedis</taxon>
        <taxon>Zoopagomycota</taxon>
        <taxon>Kickxellomycotina</taxon>
        <taxon>Kickxellomycetes</taxon>
        <taxon>Kickxellales</taxon>
        <taxon>Kickxellaceae</taxon>
        <taxon>Coemansia</taxon>
    </lineage>
</organism>